<accession>A0A9P6H7L3</accession>
<comment type="caution">
    <text evidence="3">The sequence shown here is derived from an EMBL/GenBank/DDBJ whole genome shotgun (WGS) entry which is preliminary data.</text>
</comment>
<keyword evidence="2" id="KW-0732">Signal</keyword>
<feature type="transmembrane region" description="Helical" evidence="1">
    <location>
        <begin position="468"/>
        <end position="488"/>
    </location>
</feature>
<protein>
    <submittedName>
        <fullName evidence="3">Uncharacterized protein</fullName>
    </submittedName>
</protein>
<feature type="transmembrane region" description="Helical" evidence="1">
    <location>
        <begin position="578"/>
        <end position="599"/>
    </location>
</feature>
<dbReference type="OrthoDB" id="5392263at2759"/>
<reference evidence="3" key="1">
    <citation type="journal article" date="2020" name="Nat. Commun.">
        <title>Large-scale genome sequencing of mycorrhizal fungi provides insights into the early evolution of symbiotic traits.</title>
        <authorList>
            <person name="Miyauchi S."/>
            <person name="Kiss E."/>
            <person name="Kuo A."/>
            <person name="Drula E."/>
            <person name="Kohler A."/>
            <person name="Sanchez-Garcia M."/>
            <person name="Morin E."/>
            <person name="Andreopoulos B."/>
            <person name="Barry K.W."/>
            <person name="Bonito G."/>
            <person name="Buee M."/>
            <person name="Carver A."/>
            <person name="Chen C."/>
            <person name="Cichocki N."/>
            <person name="Clum A."/>
            <person name="Culley D."/>
            <person name="Crous P.W."/>
            <person name="Fauchery L."/>
            <person name="Girlanda M."/>
            <person name="Hayes R.D."/>
            <person name="Keri Z."/>
            <person name="LaButti K."/>
            <person name="Lipzen A."/>
            <person name="Lombard V."/>
            <person name="Magnuson J."/>
            <person name="Maillard F."/>
            <person name="Murat C."/>
            <person name="Nolan M."/>
            <person name="Ohm R.A."/>
            <person name="Pangilinan J."/>
            <person name="Pereira M.F."/>
            <person name="Perotto S."/>
            <person name="Peter M."/>
            <person name="Pfister S."/>
            <person name="Riley R."/>
            <person name="Sitrit Y."/>
            <person name="Stielow J.B."/>
            <person name="Szollosi G."/>
            <person name="Zifcakova L."/>
            <person name="Stursova M."/>
            <person name="Spatafora J.W."/>
            <person name="Tedersoo L."/>
            <person name="Vaario L.M."/>
            <person name="Yamada A."/>
            <person name="Yan M."/>
            <person name="Wang P."/>
            <person name="Xu J."/>
            <person name="Bruns T."/>
            <person name="Baldrian P."/>
            <person name="Vilgalys R."/>
            <person name="Dunand C."/>
            <person name="Henrissat B."/>
            <person name="Grigoriev I.V."/>
            <person name="Hibbett D."/>
            <person name="Nagy L.G."/>
            <person name="Martin F.M."/>
        </authorList>
    </citation>
    <scope>NUCLEOTIDE SEQUENCE</scope>
    <source>
        <strain evidence="3">UH-Tt-Lm1</strain>
    </source>
</reference>
<reference evidence="3" key="2">
    <citation type="submission" date="2020-11" db="EMBL/GenBank/DDBJ databases">
        <authorList>
            <consortium name="DOE Joint Genome Institute"/>
            <person name="Kuo A."/>
            <person name="Miyauchi S."/>
            <person name="Kiss E."/>
            <person name="Drula E."/>
            <person name="Kohler A."/>
            <person name="Sanchez-Garcia M."/>
            <person name="Andreopoulos B."/>
            <person name="Barry K.W."/>
            <person name="Bonito G."/>
            <person name="Buee M."/>
            <person name="Carver A."/>
            <person name="Chen C."/>
            <person name="Cichocki N."/>
            <person name="Clum A."/>
            <person name="Culley D."/>
            <person name="Crous P.W."/>
            <person name="Fauchery L."/>
            <person name="Girlanda M."/>
            <person name="Hayes R."/>
            <person name="Keri Z."/>
            <person name="Labutti K."/>
            <person name="Lipzen A."/>
            <person name="Lombard V."/>
            <person name="Magnuson J."/>
            <person name="Maillard F."/>
            <person name="Morin E."/>
            <person name="Murat C."/>
            <person name="Nolan M."/>
            <person name="Ohm R."/>
            <person name="Pangilinan J."/>
            <person name="Pereira M."/>
            <person name="Perotto S."/>
            <person name="Peter M."/>
            <person name="Riley R."/>
            <person name="Sitrit Y."/>
            <person name="Stielow B."/>
            <person name="Szollosi G."/>
            <person name="Zifcakova L."/>
            <person name="Stursova M."/>
            <person name="Spatafora J.W."/>
            <person name="Tedersoo L."/>
            <person name="Vaario L.-M."/>
            <person name="Yamada A."/>
            <person name="Yan M."/>
            <person name="Wang P."/>
            <person name="Xu J."/>
            <person name="Bruns T."/>
            <person name="Baldrian P."/>
            <person name="Vilgalys R."/>
            <person name="Henrissat B."/>
            <person name="Grigoriev I.V."/>
            <person name="Hibbett D."/>
            <person name="Nagy L.G."/>
            <person name="Martin F.M."/>
        </authorList>
    </citation>
    <scope>NUCLEOTIDE SEQUENCE</scope>
    <source>
        <strain evidence="3">UH-Tt-Lm1</strain>
    </source>
</reference>
<feature type="signal peptide" evidence="2">
    <location>
        <begin position="1"/>
        <end position="27"/>
    </location>
</feature>
<keyword evidence="1" id="KW-0812">Transmembrane</keyword>
<feature type="transmembrane region" description="Helical" evidence="1">
    <location>
        <begin position="197"/>
        <end position="217"/>
    </location>
</feature>
<evidence type="ECO:0000256" key="1">
    <source>
        <dbReference type="SAM" id="Phobius"/>
    </source>
</evidence>
<evidence type="ECO:0000313" key="4">
    <source>
        <dbReference type="Proteomes" id="UP000736335"/>
    </source>
</evidence>
<sequence length="604" mass="65967">MRPSPLAPTATLLIVFLSVIHLTSVNAADLNACATRLLAQQSATQNATNTTQSPSTLRITLEQCRAECGTGLGAVNWQDFSQNFGSWFLPWISLMFQIPFGAERPLDDVVSFLITMGSPALAAYSLQITHLNRCWITSAFLGVKYPNSDLASTALAAFHHIPIKIEYEPPFLHSLIALSKNDEFWWQLAAANKTRRWSIPLVMSFVLAIFSLILTAADSITTRSGVSGYDIAAIWTFLLPLVIGWLHIGYEPEPSHLRNSLAAANRNAWVATEQRDYPTEMTSPMAIEFAEEEDVVLARNDELKPVPLFNYSRAFVTPMTAEVVLRLMKNAAANAKQTIPVGNSVDAGPALVWVRGGGEEILPENRVGTTDEVVEYCTRVLRRPKWNSGSITPLAIQSPEMTVTTDTLLEYGLEYGLVTPSRWAPGIWKRVMVASILALGLQWGTAGSAMSISYLAPPTGLGCQALPFLLYALAGTMSFFLFLASSILGHMSRPLPGQAPPRSRTRTLQEAGAVICRWSGKFVAIVSGIGILLICFFDVMGLFNNCFCSSTTFDNGTGLVTFSSFNFVLDSLTVWRQIGGFVIALAAAVLFGISMYMGLPARRE</sequence>
<evidence type="ECO:0000256" key="2">
    <source>
        <dbReference type="SAM" id="SignalP"/>
    </source>
</evidence>
<proteinExistence type="predicted"/>
<feature type="transmembrane region" description="Helical" evidence="1">
    <location>
        <begin position="522"/>
        <end position="543"/>
    </location>
</feature>
<keyword evidence="1" id="KW-0472">Membrane</keyword>
<dbReference type="AlphaFoldDB" id="A0A9P6H7L3"/>
<evidence type="ECO:0000313" key="3">
    <source>
        <dbReference type="EMBL" id="KAF9781187.1"/>
    </source>
</evidence>
<keyword evidence="1" id="KW-1133">Transmembrane helix</keyword>
<feature type="chain" id="PRO_5040288899" evidence="2">
    <location>
        <begin position="28"/>
        <end position="604"/>
    </location>
</feature>
<dbReference type="EMBL" id="WIUZ02000014">
    <property type="protein sequence ID" value="KAF9781187.1"/>
    <property type="molecule type" value="Genomic_DNA"/>
</dbReference>
<dbReference type="Proteomes" id="UP000736335">
    <property type="component" value="Unassembled WGS sequence"/>
</dbReference>
<organism evidence="3 4">
    <name type="scientific">Thelephora terrestris</name>
    <dbReference type="NCBI Taxonomy" id="56493"/>
    <lineage>
        <taxon>Eukaryota</taxon>
        <taxon>Fungi</taxon>
        <taxon>Dikarya</taxon>
        <taxon>Basidiomycota</taxon>
        <taxon>Agaricomycotina</taxon>
        <taxon>Agaricomycetes</taxon>
        <taxon>Thelephorales</taxon>
        <taxon>Thelephoraceae</taxon>
        <taxon>Thelephora</taxon>
    </lineage>
</organism>
<keyword evidence="4" id="KW-1185">Reference proteome</keyword>
<feature type="transmembrane region" description="Helical" evidence="1">
    <location>
        <begin position="229"/>
        <end position="248"/>
    </location>
</feature>
<name>A0A9P6H7L3_9AGAM</name>
<feature type="transmembrane region" description="Helical" evidence="1">
    <location>
        <begin position="431"/>
        <end position="456"/>
    </location>
</feature>
<gene>
    <name evidence="3" type="ORF">BJ322DRAFT_1111906</name>
</gene>